<dbReference type="Pfam" id="PF12770">
    <property type="entry name" value="CHAT"/>
    <property type="match status" value="1"/>
</dbReference>
<accession>A0A433VIN7</accession>
<organism evidence="3 4">
    <name type="scientific">Dulcicalothrix desertica PCC 7102</name>
    <dbReference type="NCBI Taxonomy" id="232991"/>
    <lineage>
        <taxon>Bacteria</taxon>
        <taxon>Bacillati</taxon>
        <taxon>Cyanobacteriota</taxon>
        <taxon>Cyanophyceae</taxon>
        <taxon>Nostocales</taxon>
        <taxon>Calotrichaceae</taxon>
        <taxon>Dulcicalothrix</taxon>
    </lineage>
</organism>
<feature type="transmembrane region" description="Helical" evidence="1">
    <location>
        <begin position="762"/>
        <end position="782"/>
    </location>
</feature>
<keyword evidence="1" id="KW-0812">Transmembrane</keyword>
<dbReference type="InterPro" id="IPR024983">
    <property type="entry name" value="CHAT_dom"/>
</dbReference>
<feature type="transmembrane region" description="Helical" evidence="1">
    <location>
        <begin position="706"/>
        <end position="724"/>
    </location>
</feature>
<feature type="transmembrane region" description="Helical" evidence="1">
    <location>
        <begin position="736"/>
        <end position="756"/>
    </location>
</feature>
<dbReference type="InterPro" id="IPR007890">
    <property type="entry name" value="CHASE2"/>
</dbReference>
<keyword evidence="1" id="KW-0472">Membrane</keyword>
<dbReference type="AlphaFoldDB" id="A0A433VIN7"/>
<proteinExistence type="predicted"/>
<feature type="domain" description="CHASE2" evidence="2">
    <location>
        <begin position="399"/>
        <end position="719"/>
    </location>
</feature>
<sequence>MGKLVVLKFGKGSFKEGFPVTFQIGEENTPPSTEIMGELPGNEVLPQSYQRWQGIYRNLDWVGRPVSISTGRTKRSADEECLTAAKIVNQQLNDWLKSPSFLPIREKWLEKLLPNDDLQVLIQTQDNQLQKLPWHLWDMLERYSKVEVALSPVNYDRIIREVKPTSAVKILAILGNSTGIDIEADRKLLTELPNANINFMVEPPRSELTEQLWEENWQILFFAGHSSSQANGETGQIYINQNDSLTISQLKYALKKAVDNGLQLAIFNSCDGLGLAKELIDLQIPYLIVMREIVPDKVAQEFLKYFLKAFVIGKPLYKALREARERLQGLEAKFPCASWLPTIYQHQAEVPLTWQNMIATVPNAVGNNHVFTKRGLINLVISSLLVTSLVSGMRWFGLLQALELPAFDQMMKLRPSEGIDERLLIVTIDDSDVEAQRKKGEELKGVSISDKSLERLLGILQKYKPSVIGLDIYRDFNTNPQHQNLIANLKNNDNLVGICKVSSTKVDPYGVRPPQEIPVERLGFSDFVDDTDNVLRRQLLSMNPEANSHCQASYALSLQLASRYLLQVHNIQTNLTADGKNWQIGNVVFQRLQSHGGGYQSVDANSEQIMLNYRAGNDVAQKLTLRQLFAAAEDNPTAFKKIIENKIVLIGITKSGAEDRWQTPYGRLLQNQMSGVEVQAHMVSQILSSVLDKRPLIGVLSSWSDTAWILGWSIVGGLAGVYCYHPVLSKHLLPKISLALLLSCGILYGVCFYMLIQGTWMAFVPSAIALVGTTSISIVVILKGK</sequence>
<dbReference type="EMBL" id="RSCL01000007">
    <property type="protein sequence ID" value="RUT05947.1"/>
    <property type="molecule type" value="Genomic_DNA"/>
</dbReference>
<gene>
    <name evidence="3" type="ORF">DSM106972_031530</name>
</gene>
<dbReference type="RefSeq" id="WP_127081654.1">
    <property type="nucleotide sequence ID" value="NZ_RSCL01000007.1"/>
</dbReference>
<dbReference type="Proteomes" id="UP000271624">
    <property type="component" value="Unassembled WGS sequence"/>
</dbReference>
<evidence type="ECO:0000313" key="3">
    <source>
        <dbReference type="EMBL" id="RUT05947.1"/>
    </source>
</evidence>
<dbReference type="SMART" id="SM01080">
    <property type="entry name" value="CHASE2"/>
    <property type="match status" value="1"/>
</dbReference>
<dbReference type="OrthoDB" id="444941at2"/>
<reference evidence="3" key="2">
    <citation type="journal article" date="2019" name="Genome Biol. Evol.">
        <title>Day and night: Metabolic profiles and evolutionary relationships of six axenic non-marine cyanobacteria.</title>
        <authorList>
            <person name="Will S.E."/>
            <person name="Henke P."/>
            <person name="Boedeker C."/>
            <person name="Huang S."/>
            <person name="Brinkmann H."/>
            <person name="Rohde M."/>
            <person name="Jarek M."/>
            <person name="Friedl T."/>
            <person name="Seufert S."/>
            <person name="Schumacher M."/>
            <person name="Overmann J."/>
            <person name="Neumann-Schaal M."/>
            <person name="Petersen J."/>
        </authorList>
    </citation>
    <scope>NUCLEOTIDE SEQUENCE [LARGE SCALE GENOMIC DNA]</scope>
    <source>
        <strain evidence="3">PCC 7102</strain>
    </source>
</reference>
<evidence type="ECO:0000256" key="1">
    <source>
        <dbReference type="SAM" id="Phobius"/>
    </source>
</evidence>
<name>A0A433VIN7_9CYAN</name>
<dbReference type="Pfam" id="PF05226">
    <property type="entry name" value="CHASE2"/>
    <property type="match status" value="1"/>
</dbReference>
<evidence type="ECO:0000259" key="2">
    <source>
        <dbReference type="SMART" id="SM01080"/>
    </source>
</evidence>
<evidence type="ECO:0000313" key="4">
    <source>
        <dbReference type="Proteomes" id="UP000271624"/>
    </source>
</evidence>
<comment type="caution">
    <text evidence="3">The sequence shown here is derived from an EMBL/GenBank/DDBJ whole genome shotgun (WGS) entry which is preliminary data.</text>
</comment>
<keyword evidence="4" id="KW-1185">Reference proteome</keyword>
<reference evidence="3" key="1">
    <citation type="submission" date="2018-12" db="EMBL/GenBank/DDBJ databases">
        <authorList>
            <person name="Will S."/>
            <person name="Neumann-Schaal M."/>
            <person name="Henke P."/>
        </authorList>
    </citation>
    <scope>NUCLEOTIDE SEQUENCE</scope>
    <source>
        <strain evidence="3">PCC 7102</strain>
    </source>
</reference>
<keyword evidence="1" id="KW-1133">Transmembrane helix</keyword>
<protein>
    <recommendedName>
        <fullName evidence="2">CHASE2 domain-containing protein</fullName>
    </recommendedName>
</protein>